<evidence type="ECO:0000313" key="1">
    <source>
        <dbReference type="EMBL" id="KAF6135765.1"/>
    </source>
</evidence>
<keyword evidence="2" id="KW-1185">Reference proteome</keyword>
<feature type="non-terminal residue" evidence="1">
    <location>
        <position position="1"/>
    </location>
</feature>
<reference evidence="1 2" key="1">
    <citation type="journal article" date="2020" name="IScience">
        <title>Genome Sequencing of the Endangered Kingdonia uniflora (Circaeasteraceae, Ranunculales) Reveals Potential Mechanisms of Evolutionary Specialization.</title>
        <authorList>
            <person name="Sun Y."/>
            <person name="Deng T."/>
            <person name="Zhang A."/>
            <person name="Moore M.J."/>
            <person name="Landis J.B."/>
            <person name="Lin N."/>
            <person name="Zhang H."/>
            <person name="Zhang X."/>
            <person name="Huang J."/>
            <person name="Zhang X."/>
            <person name="Sun H."/>
            <person name="Wang H."/>
        </authorList>
    </citation>
    <scope>NUCLEOTIDE SEQUENCE [LARGE SCALE GENOMIC DNA]</scope>
    <source>
        <strain evidence="1">TB1705</strain>
        <tissue evidence="1">Leaf</tissue>
    </source>
</reference>
<dbReference type="EMBL" id="JACGCM010002779">
    <property type="protein sequence ID" value="KAF6135765.1"/>
    <property type="molecule type" value="Genomic_DNA"/>
</dbReference>
<name>A0A7J7KZG4_9MAGN</name>
<dbReference type="AlphaFoldDB" id="A0A7J7KZG4"/>
<sequence>ISQFDIPIAQGGFIDVDLPLDFGGPQEIWDNESSYGRKYREVASLVKWGTG</sequence>
<organism evidence="1 2">
    <name type="scientific">Kingdonia uniflora</name>
    <dbReference type="NCBI Taxonomy" id="39325"/>
    <lineage>
        <taxon>Eukaryota</taxon>
        <taxon>Viridiplantae</taxon>
        <taxon>Streptophyta</taxon>
        <taxon>Embryophyta</taxon>
        <taxon>Tracheophyta</taxon>
        <taxon>Spermatophyta</taxon>
        <taxon>Magnoliopsida</taxon>
        <taxon>Ranunculales</taxon>
        <taxon>Circaeasteraceae</taxon>
        <taxon>Kingdonia</taxon>
    </lineage>
</organism>
<evidence type="ECO:0000313" key="2">
    <source>
        <dbReference type="Proteomes" id="UP000541444"/>
    </source>
</evidence>
<comment type="caution">
    <text evidence="1">The sequence shown here is derived from an EMBL/GenBank/DDBJ whole genome shotgun (WGS) entry which is preliminary data.</text>
</comment>
<accession>A0A7J7KZG4</accession>
<dbReference type="Proteomes" id="UP000541444">
    <property type="component" value="Unassembled WGS sequence"/>
</dbReference>
<proteinExistence type="predicted"/>
<gene>
    <name evidence="1" type="ORF">GIB67_028621</name>
</gene>
<protein>
    <submittedName>
        <fullName evidence="1">Uncharacterized protein</fullName>
    </submittedName>
</protein>